<dbReference type="AlphaFoldDB" id="A0A7U3UTP9"/>
<name>A0A7U3UTP9_9ACTN</name>
<evidence type="ECO:0000256" key="1">
    <source>
        <dbReference type="SAM" id="SignalP"/>
    </source>
</evidence>
<reference evidence="2 3" key="1">
    <citation type="journal article" date="2010" name="J. Bacteriol.">
        <title>Biochemical characterization of a novel indole prenyltransferase from Streptomyces sp. SN-593.</title>
        <authorList>
            <person name="Takahashi S."/>
            <person name="Takagi H."/>
            <person name="Toyoda A."/>
            <person name="Uramoto M."/>
            <person name="Nogawa T."/>
            <person name="Ueki M."/>
            <person name="Sakaki Y."/>
            <person name="Osada H."/>
        </authorList>
    </citation>
    <scope>NUCLEOTIDE SEQUENCE [LARGE SCALE GENOMIC DNA]</scope>
    <source>
        <strain evidence="2 3">SN-593</strain>
    </source>
</reference>
<evidence type="ECO:0000313" key="2">
    <source>
        <dbReference type="EMBL" id="BBA98579.1"/>
    </source>
</evidence>
<keyword evidence="1" id="KW-0732">Signal</keyword>
<feature type="signal peptide" evidence="1">
    <location>
        <begin position="1"/>
        <end position="26"/>
    </location>
</feature>
<proteinExistence type="predicted"/>
<reference evidence="2 3" key="2">
    <citation type="journal article" date="2011" name="J. Antibiot.">
        <title>Furaquinocins I and J: novel polyketide isoprenoid hybrid compounds from Streptomyces reveromyceticus SN-593.</title>
        <authorList>
            <person name="Panthee S."/>
            <person name="Takahashi S."/>
            <person name="Takagi H."/>
            <person name="Nogawa T."/>
            <person name="Oowada E."/>
            <person name="Uramoto M."/>
            <person name="Osada H."/>
        </authorList>
    </citation>
    <scope>NUCLEOTIDE SEQUENCE [LARGE SCALE GENOMIC DNA]</scope>
    <source>
        <strain evidence="2 3">SN-593</strain>
    </source>
</reference>
<dbReference type="RefSeq" id="WP_202234705.1">
    <property type="nucleotide sequence ID" value="NZ_AP018365.1"/>
</dbReference>
<gene>
    <name evidence="2" type="ORF">RVR_4815</name>
</gene>
<protein>
    <recommendedName>
        <fullName evidence="4">Secreted protein</fullName>
    </recommendedName>
</protein>
<evidence type="ECO:0000313" key="3">
    <source>
        <dbReference type="Proteomes" id="UP000595703"/>
    </source>
</evidence>
<accession>A0A7U3UTP9</accession>
<dbReference type="Proteomes" id="UP000595703">
    <property type="component" value="Chromosome"/>
</dbReference>
<reference evidence="2 3" key="3">
    <citation type="journal article" date="2011" name="Nat. Chem. Biol.">
        <title>Reveromycin A biosynthesis uses RevG and RevJ for stereospecific spiroacetal formation.</title>
        <authorList>
            <person name="Takahashi S."/>
            <person name="Toyoda A."/>
            <person name="Sekiyama Y."/>
            <person name="Takagi H."/>
            <person name="Nogawa T."/>
            <person name="Uramoto M."/>
            <person name="Suzuki R."/>
            <person name="Koshino H."/>
            <person name="Kumano T."/>
            <person name="Panthee S."/>
            <person name="Dairi T."/>
            <person name="Ishikawa J."/>
            <person name="Ikeda H."/>
            <person name="Sakaki Y."/>
            <person name="Osada H."/>
        </authorList>
    </citation>
    <scope>NUCLEOTIDE SEQUENCE [LARGE SCALE GENOMIC DNA]</scope>
    <source>
        <strain evidence="2 3">SN-593</strain>
    </source>
</reference>
<dbReference type="KEGG" id="arev:RVR_4815"/>
<sequence>MNVFRILTTAAAGSFVLAAAAPAVQAADLSSTLASTAVTAADTGAQAGSVASGVVQQSGVGSKVDAVQKAVKAGSDAVTAGNELVNG</sequence>
<dbReference type="EMBL" id="AP018365">
    <property type="protein sequence ID" value="BBA98579.1"/>
    <property type="molecule type" value="Genomic_DNA"/>
</dbReference>
<reference evidence="2 3" key="4">
    <citation type="journal article" date="2020" name="Sci. Rep.">
        <title>beta-carboline chemical signals induce reveromycin production through a LuxR family regulator in Streptomyces sp. SN-593.</title>
        <authorList>
            <person name="Panthee S."/>
            <person name="Kito N."/>
            <person name="Hayashi T."/>
            <person name="Shimizu T."/>
            <person name="Ishikawa J."/>
            <person name="Hamamoto H."/>
            <person name="Osada H."/>
            <person name="Takahashi S."/>
        </authorList>
    </citation>
    <scope>NUCLEOTIDE SEQUENCE [LARGE SCALE GENOMIC DNA]</scope>
    <source>
        <strain evidence="2 3">SN-593</strain>
    </source>
</reference>
<evidence type="ECO:0008006" key="4">
    <source>
        <dbReference type="Google" id="ProtNLM"/>
    </source>
</evidence>
<organism evidence="2 3">
    <name type="scientific">Actinacidiphila reveromycinica</name>
    <dbReference type="NCBI Taxonomy" id="659352"/>
    <lineage>
        <taxon>Bacteria</taxon>
        <taxon>Bacillati</taxon>
        <taxon>Actinomycetota</taxon>
        <taxon>Actinomycetes</taxon>
        <taxon>Kitasatosporales</taxon>
        <taxon>Streptomycetaceae</taxon>
        <taxon>Actinacidiphila</taxon>
    </lineage>
</organism>
<feature type="chain" id="PRO_5032404966" description="Secreted protein" evidence="1">
    <location>
        <begin position="27"/>
        <end position="87"/>
    </location>
</feature>
<keyword evidence="3" id="KW-1185">Reference proteome</keyword>